<evidence type="ECO:0000256" key="4">
    <source>
        <dbReference type="ARBA" id="ARBA00022842"/>
    </source>
</evidence>
<dbReference type="AlphaFoldDB" id="A0A8J6QVA8"/>
<dbReference type="SFLD" id="SFLDG01129">
    <property type="entry name" value="C1.5:_HAD__Beta-PGM__Phosphata"/>
    <property type="match status" value="1"/>
</dbReference>
<dbReference type="InterPro" id="IPR051600">
    <property type="entry name" value="Beta-PGM-like"/>
</dbReference>
<dbReference type="InterPro" id="IPR023214">
    <property type="entry name" value="HAD_sf"/>
</dbReference>
<dbReference type="SUPFAM" id="SSF56784">
    <property type="entry name" value="HAD-like"/>
    <property type="match status" value="1"/>
</dbReference>
<dbReference type="Pfam" id="PF13419">
    <property type="entry name" value="HAD_2"/>
    <property type="match status" value="1"/>
</dbReference>
<dbReference type="InterPro" id="IPR006439">
    <property type="entry name" value="HAD-SF_hydro_IA"/>
</dbReference>
<gene>
    <name evidence="6" type="ORF">ICT70_12475</name>
</gene>
<dbReference type="InterPro" id="IPR023198">
    <property type="entry name" value="PGP-like_dom2"/>
</dbReference>
<protein>
    <submittedName>
        <fullName evidence="6">HAD family phosphatase</fullName>
    </submittedName>
</protein>
<dbReference type="Proteomes" id="UP000632828">
    <property type="component" value="Unassembled WGS sequence"/>
</dbReference>
<comment type="similarity">
    <text evidence="2">Belongs to the HAD-like hydrolase superfamily. CbbY/CbbZ/Gph/YieH family.</text>
</comment>
<dbReference type="InterPro" id="IPR041492">
    <property type="entry name" value="HAD_2"/>
</dbReference>
<dbReference type="GO" id="GO:0046872">
    <property type="term" value="F:metal ion binding"/>
    <property type="evidence" value="ECO:0007669"/>
    <property type="project" value="UniProtKB-KW"/>
</dbReference>
<dbReference type="NCBIfam" id="TIGR01509">
    <property type="entry name" value="HAD-SF-IA-v3"/>
    <property type="match status" value="1"/>
</dbReference>
<evidence type="ECO:0000313" key="7">
    <source>
        <dbReference type="Proteomes" id="UP000632828"/>
    </source>
</evidence>
<organism evidence="6 7">
    <name type="scientific">Pelovirga terrestris</name>
    <dbReference type="NCBI Taxonomy" id="2771352"/>
    <lineage>
        <taxon>Bacteria</taxon>
        <taxon>Pseudomonadati</taxon>
        <taxon>Thermodesulfobacteriota</taxon>
        <taxon>Desulfuromonadia</taxon>
        <taxon>Geobacterales</taxon>
        <taxon>Geobacteraceae</taxon>
        <taxon>Pelovirga</taxon>
    </lineage>
</organism>
<dbReference type="PANTHER" id="PTHR46193">
    <property type="entry name" value="6-PHOSPHOGLUCONATE PHOSPHATASE"/>
    <property type="match status" value="1"/>
</dbReference>
<dbReference type="RefSeq" id="WP_191157135.1">
    <property type="nucleotide sequence ID" value="NZ_JACWUN010000016.1"/>
</dbReference>
<evidence type="ECO:0000256" key="3">
    <source>
        <dbReference type="ARBA" id="ARBA00022723"/>
    </source>
</evidence>
<dbReference type="Gene3D" id="3.40.50.1000">
    <property type="entry name" value="HAD superfamily/HAD-like"/>
    <property type="match status" value="1"/>
</dbReference>
<keyword evidence="4" id="KW-0460">Magnesium</keyword>
<dbReference type="EMBL" id="JACWUN010000016">
    <property type="protein sequence ID" value="MBD1401480.1"/>
    <property type="molecule type" value="Genomic_DNA"/>
</dbReference>
<dbReference type="PANTHER" id="PTHR46193:SF18">
    <property type="entry name" value="HEXITOL PHOSPHATASE B"/>
    <property type="match status" value="1"/>
</dbReference>
<evidence type="ECO:0000256" key="1">
    <source>
        <dbReference type="ARBA" id="ARBA00001946"/>
    </source>
</evidence>
<dbReference type="GO" id="GO:0003824">
    <property type="term" value="F:catalytic activity"/>
    <property type="evidence" value="ECO:0007669"/>
    <property type="project" value="UniProtKB-ARBA"/>
</dbReference>
<sequence>MKKIILFDHDGVLVNTEHWYYLANKRALAELDIDLPLPVYLELMADGTKVWTLAQAVGIDDQQIATARARRDNYYQQYLITEDIEIDGVTETLKELSAVCRMAIVTTSRRVDFELIHRHRQLIDYMDFILTVEDYPRAKPYPDPYLSALRRFQVTADQAIVVEDSARGLKSAVAAGVDCIVVHNEFTASHDLSAATLKIADIRELPVMMKALI</sequence>
<keyword evidence="5" id="KW-0119">Carbohydrate metabolism</keyword>
<dbReference type="SFLD" id="SFLDS00003">
    <property type="entry name" value="Haloacid_Dehalogenase"/>
    <property type="match status" value="1"/>
</dbReference>
<comment type="cofactor">
    <cofactor evidence="1">
        <name>Mg(2+)</name>
        <dbReference type="ChEBI" id="CHEBI:18420"/>
    </cofactor>
</comment>
<reference evidence="6" key="1">
    <citation type="submission" date="2020-09" db="EMBL/GenBank/DDBJ databases">
        <title>Pelobacter alkaliphilus sp. nov., a novel anaerobic arsenate-reducing bacterium from terrestrial mud volcano.</title>
        <authorList>
            <person name="Khomyakova M.A."/>
            <person name="Merkel A.Y."/>
            <person name="Slobodkin A.I."/>
        </authorList>
    </citation>
    <scope>NUCLEOTIDE SEQUENCE</scope>
    <source>
        <strain evidence="6">M08fum</strain>
    </source>
</reference>
<proteinExistence type="inferred from homology"/>
<evidence type="ECO:0000313" key="6">
    <source>
        <dbReference type="EMBL" id="MBD1401480.1"/>
    </source>
</evidence>
<keyword evidence="7" id="KW-1185">Reference proteome</keyword>
<evidence type="ECO:0000256" key="5">
    <source>
        <dbReference type="ARBA" id="ARBA00023277"/>
    </source>
</evidence>
<keyword evidence="3" id="KW-0479">Metal-binding</keyword>
<name>A0A8J6QVA8_9BACT</name>
<dbReference type="InterPro" id="IPR036412">
    <property type="entry name" value="HAD-like_sf"/>
</dbReference>
<dbReference type="Gene3D" id="1.10.150.240">
    <property type="entry name" value="Putative phosphatase, domain 2"/>
    <property type="match status" value="1"/>
</dbReference>
<evidence type="ECO:0000256" key="2">
    <source>
        <dbReference type="ARBA" id="ARBA00006171"/>
    </source>
</evidence>
<comment type="caution">
    <text evidence="6">The sequence shown here is derived from an EMBL/GenBank/DDBJ whole genome shotgun (WGS) entry which is preliminary data.</text>
</comment>
<accession>A0A8J6QVA8</accession>